<name>A0A4P6EE53_9MICO</name>
<dbReference type="RefSeq" id="WP_129387347.1">
    <property type="nucleotide sequence ID" value="NZ_CP035494.1"/>
</dbReference>
<dbReference type="Gene3D" id="1.10.101.10">
    <property type="entry name" value="PGBD-like superfamily/PGBD"/>
    <property type="match status" value="1"/>
</dbReference>
<dbReference type="KEGG" id="mprt:ET475_06270"/>
<sequence length="387" mass="39791">MILLVVAIMLVVGAFFTGLAVHSPDDAALSRIDNVVPVFATAQQRVVDDGFTVIGRVVAPRIASVTVTEASTEASSTPQTKADTPDNAPANGDATPEQVVVSASAAKRGQTITAGTLIAEVSGRPVFAWPAGVPLYRNLVPGDSGADVRGLQQALADAGVYEGGRDGLFGARTLEALETLYLRAGYSLPFVNDGVRGFAWREVVTMPKLPALVTEVPPVGTVLGAERPLVSIQTSPAVIQGLATTDVAKGLHVGTKVRVEANGGVAETTSIQKVGAFMTDEKTGISGQMLTVMLPRGFPTGDGTGVTIRPAKAPSPSIAVPAISLRQDASGTFVLRKAAQADPRDSGNAYETIRVVASAEADGWVSLTDAGGLNLGDRVLVSGSPSE</sequence>
<accession>A0A4P6EE53</accession>
<dbReference type="AlphaFoldDB" id="A0A4P6EE53"/>
<dbReference type="Proteomes" id="UP000293995">
    <property type="component" value="Chromosome"/>
</dbReference>
<reference evidence="2 3" key="1">
    <citation type="submission" date="2019-01" db="EMBL/GenBank/DDBJ databases">
        <title>Genome sequencing of strain DFW100M-13.</title>
        <authorList>
            <person name="Heo J."/>
            <person name="Kim S.-J."/>
            <person name="Kim J.-S."/>
            <person name="Hong S.-B."/>
            <person name="Kwon S.-W."/>
        </authorList>
    </citation>
    <scope>NUCLEOTIDE SEQUENCE [LARGE SCALE GENOMIC DNA]</scope>
    <source>
        <strain evidence="2 3">DFW100M-13</strain>
    </source>
</reference>
<evidence type="ECO:0000313" key="3">
    <source>
        <dbReference type="Proteomes" id="UP000293995"/>
    </source>
</evidence>
<gene>
    <name evidence="2" type="ORF">ET475_06270</name>
</gene>
<dbReference type="InterPro" id="IPR036365">
    <property type="entry name" value="PGBD-like_sf"/>
</dbReference>
<organism evidence="2 3">
    <name type="scientific">Microbacterium protaetiae</name>
    <dbReference type="NCBI Taxonomy" id="2509458"/>
    <lineage>
        <taxon>Bacteria</taxon>
        <taxon>Bacillati</taxon>
        <taxon>Actinomycetota</taxon>
        <taxon>Actinomycetes</taxon>
        <taxon>Micrococcales</taxon>
        <taxon>Microbacteriaceae</taxon>
        <taxon>Microbacterium</taxon>
    </lineage>
</organism>
<proteinExistence type="predicted"/>
<feature type="compositionally biased region" description="Low complexity" evidence="1">
    <location>
        <begin position="68"/>
        <end position="77"/>
    </location>
</feature>
<feature type="region of interest" description="Disordered" evidence="1">
    <location>
        <begin position="68"/>
        <end position="94"/>
    </location>
</feature>
<evidence type="ECO:0000313" key="2">
    <source>
        <dbReference type="EMBL" id="QAY59633.1"/>
    </source>
</evidence>
<dbReference type="SUPFAM" id="SSF47090">
    <property type="entry name" value="PGBD-like"/>
    <property type="match status" value="1"/>
</dbReference>
<dbReference type="OrthoDB" id="3268648at2"/>
<dbReference type="InterPro" id="IPR036366">
    <property type="entry name" value="PGBDSf"/>
</dbReference>
<dbReference type="EMBL" id="CP035494">
    <property type="protein sequence ID" value="QAY59633.1"/>
    <property type="molecule type" value="Genomic_DNA"/>
</dbReference>
<keyword evidence="3" id="KW-1185">Reference proteome</keyword>
<protein>
    <submittedName>
        <fullName evidence="2">Peptidoglycan-binding protein</fullName>
    </submittedName>
</protein>
<evidence type="ECO:0000256" key="1">
    <source>
        <dbReference type="SAM" id="MobiDB-lite"/>
    </source>
</evidence>